<protein>
    <submittedName>
        <fullName evidence="1">DUF2510 domain-containing protein</fullName>
    </submittedName>
</protein>
<keyword evidence="2" id="KW-1185">Reference proteome</keyword>
<gene>
    <name evidence="1" type="ORF">OED52_18015</name>
</gene>
<dbReference type="Proteomes" id="UP001156484">
    <property type="component" value="Chromosome"/>
</dbReference>
<name>A0ACD4DEM3_9NOCA</name>
<evidence type="ECO:0000313" key="1">
    <source>
        <dbReference type="EMBL" id="UYP18525.1"/>
    </source>
</evidence>
<proteinExistence type="predicted"/>
<reference evidence="1" key="1">
    <citation type="submission" date="2022-10" db="EMBL/GenBank/DDBJ databases">
        <title>Rhodococcus ferula Z13 complete genome.</title>
        <authorList>
            <person name="Long X."/>
            <person name="Zang M."/>
        </authorList>
    </citation>
    <scope>NUCLEOTIDE SEQUENCE</scope>
    <source>
        <strain evidence="1">Z13</strain>
    </source>
</reference>
<accession>A0ACD4DEM3</accession>
<evidence type="ECO:0000313" key="2">
    <source>
        <dbReference type="Proteomes" id="UP001156484"/>
    </source>
</evidence>
<sequence length="160" mass="16746">MTPGDPTAYRPPAGWHRDNADPTLERWWDGYRWTDATRPAYIPTAAQYPAAQYPAAHPAGYPAVPPPGRSTTRNFGRVSLVLGIVAMLLAVLAWLAGILNFGIVGPLALLGVILGGVALVGRKSDDTPRDRAIAIAGSVLSGTAGLLAIVQLAVLIADVS</sequence>
<organism evidence="1 2">
    <name type="scientific">Rhodococcus sacchari</name>
    <dbReference type="NCBI Taxonomy" id="2962047"/>
    <lineage>
        <taxon>Bacteria</taxon>
        <taxon>Bacillati</taxon>
        <taxon>Actinomycetota</taxon>
        <taxon>Actinomycetes</taxon>
        <taxon>Mycobacteriales</taxon>
        <taxon>Nocardiaceae</taxon>
        <taxon>Rhodococcus</taxon>
    </lineage>
</organism>
<dbReference type="EMBL" id="CP107551">
    <property type="protein sequence ID" value="UYP18525.1"/>
    <property type="molecule type" value="Genomic_DNA"/>
</dbReference>